<protein>
    <submittedName>
        <fullName evidence="1">Uncharacterized protein</fullName>
    </submittedName>
</protein>
<sequence length="188" mass="19854">MPPNNGPTGPALPAVEDPCAGVCTETARFQMDHPTLGVMEIRAYERVMHPDTATQGKQPSYAVYQGDTAVDYVVNPDATTLVSFGPAPVIGDQVWDIAGDTPVDRYGNVYLSSSRGVTVISPTKEGYTSHGTIPEANLIPPFPTDPAGLRIDASGEPTILVKDVTSGGAPTGKTLEYTWNGSTFVESK</sequence>
<evidence type="ECO:0000313" key="1">
    <source>
        <dbReference type="EMBL" id="QMS55777.1"/>
    </source>
</evidence>
<gene>
    <name evidence="1" type="ORF">CIB50_0000470</name>
</gene>
<name>A0A7D7Q2C3_KOCVA</name>
<evidence type="ECO:0000313" key="2">
    <source>
        <dbReference type="Proteomes" id="UP000216825"/>
    </source>
</evidence>
<dbReference type="AlphaFoldDB" id="A0A7D7Q2C3"/>
<dbReference type="Proteomes" id="UP000216825">
    <property type="component" value="Chromosome"/>
</dbReference>
<dbReference type="RefSeq" id="WP_144066395.1">
    <property type="nucleotide sequence ID" value="NZ_CP059343.1"/>
</dbReference>
<organism evidence="1 2">
    <name type="scientific">Kocuria varians</name>
    <name type="common">Micrococcus varians</name>
    <dbReference type="NCBI Taxonomy" id="1272"/>
    <lineage>
        <taxon>Bacteria</taxon>
        <taxon>Bacillati</taxon>
        <taxon>Actinomycetota</taxon>
        <taxon>Actinomycetes</taxon>
        <taxon>Micrococcales</taxon>
        <taxon>Micrococcaceae</taxon>
        <taxon>Kocuria</taxon>
    </lineage>
</organism>
<keyword evidence="2" id="KW-1185">Reference proteome</keyword>
<reference evidence="2" key="1">
    <citation type="submission" date="2017-08" db="EMBL/GenBank/DDBJ databases">
        <title>Draft Genome Sequence of Kocuria varians 80.</title>
        <authorList>
            <person name="Minaev M."/>
            <person name="Kurbakov K.A."/>
            <person name="Solodovnikova G.I."/>
            <person name="Kuznetsova O.A."/>
            <person name="Lisitsyn A.B."/>
        </authorList>
    </citation>
    <scope>NUCLEOTIDE SEQUENCE [LARGE SCALE GENOMIC DNA]</scope>
    <source>
        <strain evidence="2">80</strain>
    </source>
</reference>
<dbReference type="KEGG" id="kvr:CIB50_0000470"/>
<reference evidence="1 2" key="2">
    <citation type="submission" date="2020-07" db="EMBL/GenBank/DDBJ databases">
        <title>Genome of starter culture bacteria Kocuria salsicia reveals its technological properties and safety for usage in meat industry.</title>
        <authorList>
            <person name="Michael M."/>
            <person name="Konstantin K."/>
            <person name="Evgenii K."/>
            <person name="Galina S."/>
            <person name="Oksana K."/>
            <person name="Andrei L."/>
        </authorList>
    </citation>
    <scope>NUCLEOTIDE SEQUENCE [LARGE SCALE GENOMIC DNA]</scope>
    <source>
        <strain evidence="1 2">80</strain>
    </source>
</reference>
<dbReference type="EMBL" id="CP059343">
    <property type="protein sequence ID" value="QMS55777.1"/>
    <property type="molecule type" value="Genomic_DNA"/>
</dbReference>
<accession>A0A7D7Q2C3</accession>
<proteinExistence type="predicted"/>